<keyword evidence="6" id="KW-0547">Nucleotide-binding</keyword>
<comment type="caution">
    <text evidence="17">The sequence shown here is derived from an EMBL/GenBank/DDBJ whole genome shotgun (WGS) entry which is preliminary data.</text>
</comment>
<evidence type="ECO:0000256" key="3">
    <source>
        <dbReference type="ARBA" id="ARBA00012438"/>
    </source>
</evidence>
<dbReference type="Proteomes" id="UP000278222">
    <property type="component" value="Unassembled WGS sequence"/>
</dbReference>
<evidence type="ECO:0000313" key="18">
    <source>
        <dbReference type="Proteomes" id="UP000278222"/>
    </source>
</evidence>
<dbReference type="SUPFAM" id="SSF47384">
    <property type="entry name" value="Homodimeric domain of signal transducing histidine kinase"/>
    <property type="match status" value="1"/>
</dbReference>
<evidence type="ECO:0000256" key="6">
    <source>
        <dbReference type="ARBA" id="ARBA00022741"/>
    </source>
</evidence>
<evidence type="ECO:0000256" key="14">
    <source>
        <dbReference type="SAM" id="Phobius"/>
    </source>
</evidence>
<keyword evidence="18" id="KW-1185">Reference proteome</keyword>
<dbReference type="EMBL" id="RJKX01000014">
    <property type="protein sequence ID" value="ROP90879.1"/>
    <property type="molecule type" value="Genomic_DNA"/>
</dbReference>
<dbReference type="CDD" id="cd16922">
    <property type="entry name" value="HATPase_EvgS-ArcB-TorS-like"/>
    <property type="match status" value="1"/>
</dbReference>
<reference evidence="17 18" key="1">
    <citation type="submission" date="2018-11" db="EMBL/GenBank/DDBJ databases">
        <title>Genomic Encyclopedia of Type Strains, Phase IV (KMG-IV): sequencing the most valuable type-strain genomes for metagenomic binning, comparative biology and taxonomic classification.</title>
        <authorList>
            <person name="Goeker M."/>
        </authorList>
    </citation>
    <scope>NUCLEOTIDE SEQUENCE [LARGE SCALE GENOMIC DNA]</scope>
    <source>
        <strain evidence="17 18">DSM 5900</strain>
    </source>
</reference>
<dbReference type="AlphaFoldDB" id="A0A3N1LJ34"/>
<feature type="domain" description="Response regulatory" evidence="16">
    <location>
        <begin position="620"/>
        <end position="733"/>
    </location>
</feature>
<keyword evidence="7 17" id="KW-0418">Kinase</keyword>
<evidence type="ECO:0000256" key="2">
    <source>
        <dbReference type="ARBA" id="ARBA00004370"/>
    </source>
</evidence>
<dbReference type="InterPro" id="IPR011006">
    <property type="entry name" value="CheY-like_superfamily"/>
</dbReference>
<dbReference type="InterPro" id="IPR003661">
    <property type="entry name" value="HisK_dim/P_dom"/>
</dbReference>
<keyword evidence="14" id="KW-0812">Transmembrane</keyword>
<keyword evidence="10 14" id="KW-0472">Membrane</keyword>
<dbReference type="CDD" id="cd00082">
    <property type="entry name" value="HisKA"/>
    <property type="match status" value="1"/>
</dbReference>
<dbReference type="OrthoDB" id="9801651at2"/>
<keyword evidence="8" id="KW-0067">ATP-binding</keyword>
<evidence type="ECO:0000256" key="13">
    <source>
        <dbReference type="SAM" id="MobiDB-lite"/>
    </source>
</evidence>
<dbReference type="RefSeq" id="WP_123690336.1">
    <property type="nucleotide sequence ID" value="NZ_AP019700.1"/>
</dbReference>
<dbReference type="InterPro" id="IPR036097">
    <property type="entry name" value="HisK_dim/P_sf"/>
</dbReference>
<feature type="transmembrane region" description="Helical" evidence="14">
    <location>
        <begin position="293"/>
        <end position="315"/>
    </location>
</feature>
<evidence type="ECO:0000256" key="12">
    <source>
        <dbReference type="PROSITE-ProRule" id="PRU00169"/>
    </source>
</evidence>
<comment type="catalytic activity">
    <reaction evidence="1">
        <text>ATP + protein L-histidine = ADP + protein N-phospho-L-histidine.</text>
        <dbReference type="EC" id="2.7.13.3"/>
    </reaction>
</comment>
<dbReference type="GO" id="GO:0000155">
    <property type="term" value="F:phosphorelay sensor kinase activity"/>
    <property type="evidence" value="ECO:0007669"/>
    <property type="project" value="InterPro"/>
</dbReference>
<dbReference type="PROSITE" id="PS50110">
    <property type="entry name" value="RESPONSE_REGULATORY"/>
    <property type="match status" value="2"/>
</dbReference>
<dbReference type="PANTHER" id="PTHR43047:SF72">
    <property type="entry name" value="OSMOSENSING HISTIDINE PROTEIN KINASE SLN1"/>
    <property type="match status" value="1"/>
</dbReference>
<protein>
    <recommendedName>
        <fullName evidence="3">histidine kinase</fullName>
        <ecNumber evidence="3">2.7.13.3</ecNumber>
    </recommendedName>
</protein>
<dbReference type="SMART" id="SM00388">
    <property type="entry name" value="HisKA"/>
    <property type="match status" value="1"/>
</dbReference>
<dbReference type="FunFam" id="1.10.287.130:FF:000038">
    <property type="entry name" value="Sensory transduction histidine kinase"/>
    <property type="match status" value="1"/>
</dbReference>
<evidence type="ECO:0000256" key="7">
    <source>
        <dbReference type="ARBA" id="ARBA00022777"/>
    </source>
</evidence>
<dbReference type="FunFam" id="3.30.565.10:FF:000010">
    <property type="entry name" value="Sensor histidine kinase RcsC"/>
    <property type="match status" value="1"/>
</dbReference>
<evidence type="ECO:0000256" key="9">
    <source>
        <dbReference type="ARBA" id="ARBA00023012"/>
    </source>
</evidence>
<evidence type="ECO:0000259" key="16">
    <source>
        <dbReference type="PROSITE" id="PS50110"/>
    </source>
</evidence>
<dbReference type="GO" id="GO:0009927">
    <property type="term" value="F:histidine phosphotransfer kinase activity"/>
    <property type="evidence" value="ECO:0007669"/>
    <property type="project" value="TreeGrafter"/>
</dbReference>
<dbReference type="Pfam" id="PF00072">
    <property type="entry name" value="Response_reg"/>
    <property type="match status" value="2"/>
</dbReference>
<dbReference type="EC" id="2.7.13.3" evidence="3"/>
<dbReference type="PRINTS" id="PR00344">
    <property type="entry name" value="BCTRLSENSOR"/>
</dbReference>
<keyword evidence="5" id="KW-0808">Transferase</keyword>
<dbReference type="SMART" id="SM00387">
    <property type="entry name" value="HATPase_c"/>
    <property type="match status" value="1"/>
</dbReference>
<feature type="modified residue" description="4-aspartylphosphate" evidence="12">
    <location>
        <position position="790"/>
    </location>
</feature>
<evidence type="ECO:0000256" key="5">
    <source>
        <dbReference type="ARBA" id="ARBA00022679"/>
    </source>
</evidence>
<dbReference type="SMART" id="SM00448">
    <property type="entry name" value="REC"/>
    <property type="match status" value="2"/>
</dbReference>
<dbReference type="SUPFAM" id="SSF52172">
    <property type="entry name" value="CheY-like"/>
    <property type="match status" value="2"/>
</dbReference>
<comment type="subcellular location">
    <subcellularLocation>
        <location evidence="2">Membrane</location>
    </subcellularLocation>
</comment>
<evidence type="ECO:0000313" key="17">
    <source>
        <dbReference type="EMBL" id="ROP90879.1"/>
    </source>
</evidence>
<dbReference type="InterPro" id="IPR004358">
    <property type="entry name" value="Sig_transdc_His_kin-like_C"/>
</dbReference>
<accession>A0A3N1LJ34</accession>
<feature type="domain" description="Histidine kinase" evidence="15">
    <location>
        <begin position="370"/>
        <end position="592"/>
    </location>
</feature>
<feature type="modified residue" description="4-aspartylphosphate" evidence="12">
    <location>
        <position position="669"/>
    </location>
</feature>
<evidence type="ECO:0000256" key="10">
    <source>
        <dbReference type="ARBA" id="ARBA00023136"/>
    </source>
</evidence>
<evidence type="ECO:0000256" key="11">
    <source>
        <dbReference type="ARBA" id="ARBA00023306"/>
    </source>
</evidence>
<dbReference type="Gene3D" id="1.10.287.130">
    <property type="match status" value="1"/>
</dbReference>
<keyword evidence="14" id="KW-1133">Transmembrane helix</keyword>
<dbReference type="Pfam" id="PF00512">
    <property type="entry name" value="HisKA"/>
    <property type="match status" value="1"/>
</dbReference>
<feature type="region of interest" description="Disordered" evidence="13">
    <location>
        <begin position="1"/>
        <end position="23"/>
    </location>
</feature>
<name>A0A3N1LJ34_9PROT</name>
<evidence type="ECO:0000256" key="1">
    <source>
        <dbReference type="ARBA" id="ARBA00000085"/>
    </source>
</evidence>
<dbReference type="InterPro" id="IPR036890">
    <property type="entry name" value="HATPase_C_sf"/>
</dbReference>
<dbReference type="PANTHER" id="PTHR43047">
    <property type="entry name" value="TWO-COMPONENT HISTIDINE PROTEIN KINASE"/>
    <property type="match status" value="1"/>
</dbReference>
<keyword evidence="9" id="KW-0902">Two-component regulatory system</keyword>
<dbReference type="Gene3D" id="3.40.50.2300">
    <property type="match status" value="2"/>
</dbReference>
<evidence type="ECO:0000256" key="8">
    <source>
        <dbReference type="ARBA" id="ARBA00022840"/>
    </source>
</evidence>
<gene>
    <name evidence="17" type="ORF">EDC65_2739</name>
</gene>
<dbReference type="Gene3D" id="3.30.565.10">
    <property type="entry name" value="Histidine kinase-like ATPase, C-terminal domain"/>
    <property type="match status" value="1"/>
</dbReference>
<sequence length="867" mass="93788">MTSTENRADTLAQEVQAGPTPERPTRSIAITALLIATNLFILVVAGAIGAWLTDRYADFVRNSERSAAARVVDVATNEMLWTNHLALVQGLAGVIAESRDVRALIEETDETRVRAALANEFGRDLLTRGDVRMLGLAVYTPDLRKVGDRWGDRTTEAPSREPPAALLEAVRNRSVRDRLRQLTQVWVDNGTPVLTVVAPLGGLRVAGYVFVHVDPLTALGRLDERVGNHVAILAHGGDRVLRSLQNVKLPEGAIDETRVPLVSPEGVPFADVRLRRDMGALERFLSGELNRSLLIFVILGGLAAILAIGTVWAALRRARRREDAYAAALAERARALEASNAYLITARDEADAARVAAERATQAKSEFLANMSHELRTPLNAIIGYSEILLEESEDQGLDDFSPDLERIRTAGKHLLTIINDILDLSKIEAGRMDVHIEEIDLGHLVHEVETLIRPLAEKNGNKLELVCPDDIGRMTSDSQKIKQCLLNLAGNAAKFTSNGVIRVVVTRNVEDGAGIVRFAIEDTGIGMTEEQMGKLFRAFTQADSSTTKKYGGTGLGLAICKHFAAMLGGDITVTSTVGVGTTFSMWLPDPAPGALAPVPPSHAMVRQASIAATGATGQKILVVDDDPNVHNLLGAILAKEGFFAIHAYSGEEALEMARIERPALITLDVMMPKVNGWSVLTALKADADIDYIPVVMVTISDERGLGYSLGAVEFLTKPIDRARLVAVVRRFATGSAPRSILIVEDDPDNRDLMRRAVEAGGVDAAEAENGLAGLDWLRHNPAPCLILLDLMMPEMDGFGFLEELRADAAWRDIPVVVVTAKTLTAQEHEYLSHRTQQVVAKGDHTTVDLAEAIRKSIPAPPAATGP</sequence>
<feature type="domain" description="Response regulatory" evidence="16">
    <location>
        <begin position="740"/>
        <end position="857"/>
    </location>
</feature>
<proteinExistence type="predicted"/>
<dbReference type="SUPFAM" id="SSF55874">
    <property type="entry name" value="ATPase domain of HSP90 chaperone/DNA topoisomerase II/histidine kinase"/>
    <property type="match status" value="1"/>
</dbReference>
<dbReference type="InterPro" id="IPR005467">
    <property type="entry name" value="His_kinase_dom"/>
</dbReference>
<dbReference type="InterPro" id="IPR001789">
    <property type="entry name" value="Sig_transdc_resp-reg_receiver"/>
</dbReference>
<dbReference type="PROSITE" id="PS50109">
    <property type="entry name" value="HIS_KIN"/>
    <property type="match status" value="1"/>
</dbReference>
<dbReference type="InterPro" id="IPR003594">
    <property type="entry name" value="HATPase_dom"/>
</dbReference>
<organism evidence="17 18">
    <name type="scientific">Stella humosa</name>
    <dbReference type="NCBI Taxonomy" id="94"/>
    <lineage>
        <taxon>Bacteria</taxon>
        <taxon>Pseudomonadati</taxon>
        <taxon>Pseudomonadota</taxon>
        <taxon>Alphaproteobacteria</taxon>
        <taxon>Rhodospirillales</taxon>
        <taxon>Stellaceae</taxon>
        <taxon>Stella</taxon>
    </lineage>
</organism>
<evidence type="ECO:0000256" key="4">
    <source>
        <dbReference type="ARBA" id="ARBA00022553"/>
    </source>
</evidence>
<keyword evidence="11" id="KW-0131">Cell cycle</keyword>
<feature type="transmembrane region" description="Helical" evidence="14">
    <location>
        <begin position="28"/>
        <end position="52"/>
    </location>
</feature>
<evidence type="ECO:0000259" key="15">
    <source>
        <dbReference type="PROSITE" id="PS50109"/>
    </source>
</evidence>
<dbReference type="GO" id="GO:0005886">
    <property type="term" value="C:plasma membrane"/>
    <property type="evidence" value="ECO:0007669"/>
    <property type="project" value="TreeGrafter"/>
</dbReference>
<dbReference type="GO" id="GO:0005524">
    <property type="term" value="F:ATP binding"/>
    <property type="evidence" value="ECO:0007669"/>
    <property type="project" value="UniProtKB-KW"/>
</dbReference>
<dbReference type="Pfam" id="PF02518">
    <property type="entry name" value="HATPase_c"/>
    <property type="match status" value="1"/>
</dbReference>
<keyword evidence="4 12" id="KW-0597">Phosphoprotein</keyword>